<dbReference type="NCBIfam" id="NF008005">
    <property type="entry name" value="PRK10734.1"/>
    <property type="match status" value="1"/>
</dbReference>
<dbReference type="Pfam" id="PF01699">
    <property type="entry name" value="Na_Ca_ex"/>
    <property type="match status" value="2"/>
</dbReference>
<dbReference type="Gene3D" id="1.20.1420.30">
    <property type="entry name" value="NCX, central ion-binding region"/>
    <property type="match status" value="1"/>
</dbReference>
<feature type="domain" description="Sodium/calcium exchanger membrane region" evidence="6">
    <location>
        <begin position="6"/>
        <end position="141"/>
    </location>
</feature>
<evidence type="ECO:0000256" key="3">
    <source>
        <dbReference type="ARBA" id="ARBA00022989"/>
    </source>
</evidence>
<reference evidence="7 8" key="1">
    <citation type="submission" date="2019-02" db="EMBL/GenBank/DDBJ databases">
        <title>Investigation of anaerobic lignin degradation for improved lignocellulosic biofuels.</title>
        <authorList>
            <person name="Deangelis K."/>
        </authorList>
    </citation>
    <scope>NUCLEOTIDE SEQUENCE [LARGE SCALE GENOMIC DNA]</scope>
    <source>
        <strain evidence="7 8">159R</strain>
    </source>
</reference>
<feature type="transmembrane region" description="Helical" evidence="5">
    <location>
        <begin position="172"/>
        <end position="194"/>
    </location>
</feature>
<dbReference type="InterPro" id="IPR004837">
    <property type="entry name" value="NaCa_Exmemb"/>
</dbReference>
<feature type="transmembrane region" description="Helical" evidence="5">
    <location>
        <begin position="274"/>
        <end position="291"/>
    </location>
</feature>
<feature type="domain" description="Sodium/calcium exchanger membrane region" evidence="6">
    <location>
        <begin position="175"/>
        <end position="317"/>
    </location>
</feature>
<dbReference type="GO" id="GO:0008273">
    <property type="term" value="F:calcium, potassium:sodium antiporter activity"/>
    <property type="evidence" value="ECO:0007669"/>
    <property type="project" value="TreeGrafter"/>
</dbReference>
<evidence type="ECO:0000256" key="1">
    <source>
        <dbReference type="ARBA" id="ARBA00004141"/>
    </source>
</evidence>
<feature type="transmembrane region" description="Helical" evidence="5">
    <location>
        <begin position="130"/>
        <end position="151"/>
    </location>
</feature>
<evidence type="ECO:0000313" key="7">
    <source>
        <dbReference type="EMBL" id="TCL04807.1"/>
    </source>
</evidence>
<keyword evidence="2 5" id="KW-0812">Transmembrane</keyword>
<dbReference type="OrthoDB" id="9794225at2"/>
<keyword evidence="3 5" id="KW-1133">Transmembrane helix</keyword>
<comment type="subcellular location">
    <subcellularLocation>
        <location evidence="1">Membrane</location>
        <topology evidence="1">Multi-pass membrane protein</topology>
    </subcellularLocation>
</comment>
<evidence type="ECO:0000313" key="8">
    <source>
        <dbReference type="Proteomes" id="UP000294555"/>
    </source>
</evidence>
<dbReference type="PANTHER" id="PTHR10846">
    <property type="entry name" value="SODIUM/POTASSIUM/CALCIUM EXCHANGER"/>
    <property type="match status" value="1"/>
</dbReference>
<dbReference type="EMBL" id="SJOI01000001">
    <property type="protein sequence ID" value="TCL04807.1"/>
    <property type="molecule type" value="Genomic_DNA"/>
</dbReference>
<proteinExistence type="predicted"/>
<gene>
    <name evidence="7" type="ORF">EZJ58_2950</name>
</gene>
<dbReference type="NCBIfam" id="TIGR00367">
    <property type="entry name" value="calcium/sodium antiporter"/>
    <property type="match status" value="1"/>
</dbReference>
<dbReference type="InterPro" id="IPR004481">
    <property type="entry name" value="K/Na/Ca-exchanger"/>
</dbReference>
<dbReference type="PANTHER" id="PTHR10846:SF8">
    <property type="entry name" value="INNER MEMBRANE PROTEIN YRBG"/>
    <property type="match status" value="1"/>
</dbReference>
<accession>A0A4R1ND79</accession>
<evidence type="ECO:0000259" key="6">
    <source>
        <dbReference type="Pfam" id="PF01699"/>
    </source>
</evidence>
<feature type="transmembrane region" description="Helical" evidence="5">
    <location>
        <begin position="298"/>
        <end position="317"/>
    </location>
</feature>
<keyword evidence="8" id="KW-1185">Reference proteome</keyword>
<feature type="transmembrane region" description="Helical" evidence="5">
    <location>
        <begin position="73"/>
        <end position="95"/>
    </location>
</feature>
<name>A0A4R1ND79_9GAMM</name>
<evidence type="ECO:0000256" key="2">
    <source>
        <dbReference type="ARBA" id="ARBA00022692"/>
    </source>
</evidence>
<feature type="transmembrane region" description="Helical" evidence="5">
    <location>
        <begin position="209"/>
        <end position="233"/>
    </location>
</feature>
<comment type="caution">
    <text evidence="7">The sequence shown here is derived from an EMBL/GenBank/DDBJ whole genome shotgun (WGS) entry which is preliminary data.</text>
</comment>
<dbReference type="AlphaFoldDB" id="A0A4R1ND79"/>
<dbReference type="GO" id="GO:0005886">
    <property type="term" value="C:plasma membrane"/>
    <property type="evidence" value="ECO:0007669"/>
    <property type="project" value="TreeGrafter"/>
</dbReference>
<evidence type="ECO:0000256" key="5">
    <source>
        <dbReference type="SAM" id="Phobius"/>
    </source>
</evidence>
<dbReference type="GO" id="GO:0006874">
    <property type="term" value="P:intracellular calcium ion homeostasis"/>
    <property type="evidence" value="ECO:0007669"/>
    <property type="project" value="TreeGrafter"/>
</dbReference>
<feature type="transmembrane region" description="Helical" evidence="5">
    <location>
        <begin position="240"/>
        <end position="262"/>
    </location>
</feature>
<dbReference type="RefSeq" id="WP_132923567.1">
    <property type="nucleotide sequence ID" value="NZ_SJOI01000001.1"/>
</dbReference>
<sequence length="318" mass="33370">MFLTTSLLIIGLILLVYGADRLVYSAAVLSRSLGIAPWLIGCTVVSLGTSLPELMISVTAALNHENDLAVGNIIGSNITNILLIAGGAALFRPIAFHSDILRRELPLLLFATALCGMLLADNILSRRDGMILLLAGIGYIAAVVNMSRPALRSPDDSLTRQQMAELPRGGGNTVAALWLALAFIIMPVSAHMVIDNAGVLARQLGVGELVIGLTVVAVGTSLPELATVIAGALKGENDIALGNLIGSNIVNSLLVLCVPALLSPGPLDPLAVRRDYWVMLAASIVLAAFCLRKHHRINSMMGGLLLGAFAAYLTVLFI</sequence>
<dbReference type="InterPro" id="IPR044880">
    <property type="entry name" value="NCX_ion-bd_dom_sf"/>
</dbReference>
<dbReference type="Proteomes" id="UP000294555">
    <property type="component" value="Unassembled WGS sequence"/>
</dbReference>
<organism evidence="7 8">
    <name type="scientific">Sodalis ligni</name>
    <dbReference type="NCBI Taxonomy" id="2697027"/>
    <lineage>
        <taxon>Bacteria</taxon>
        <taxon>Pseudomonadati</taxon>
        <taxon>Pseudomonadota</taxon>
        <taxon>Gammaproteobacteria</taxon>
        <taxon>Enterobacterales</taxon>
        <taxon>Bruguierivoracaceae</taxon>
        <taxon>Sodalis</taxon>
    </lineage>
</organism>
<keyword evidence="4 5" id="KW-0472">Membrane</keyword>
<dbReference type="GO" id="GO:0005262">
    <property type="term" value="F:calcium channel activity"/>
    <property type="evidence" value="ECO:0007669"/>
    <property type="project" value="TreeGrafter"/>
</dbReference>
<evidence type="ECO:0000256" key="4">
    <source>
        <dbReference type="ARBA" id="ARBA00023136"/>
    </source>
</evidence>
<protein>
    <submittedName>
        <fullName evidence="7">Cation:H+ antiporter</fullName>
    </submittedName>
</protein>